<dbReference type="Proteomes" id="UP000784294">
    <property type="component" value="Unassembled WGS sequence"/>
</dbReference>
<evidence type="ECO:0000256" key="1">
    <source>
        <dbReference type="ARBA" id="ARBA00006820"/>
    </source>
</evidence>
<evidence type="ECO:0000256" key="3">
    <source>
        <dbReference type="ARBA" id="ARBA00022741"/>
    </source>
</evidence>
<keyword evidence="3" id="KW-0547">Nucleotide-binding</keyword>
<dbReference type="AlphaFoldDB" id="A0A448WC06"/>
<evidence type="ECO:0000313" key="7">
    <source>
        <dbReference type="EMBL" id="VEL08062.1"/>
    </source>
</evidence>
<feature type="compositionally biased region" description="Polar residues" evidence="6">
    <location>
        <begin position="193"/>
        <end position="217"/>
    </location>
</feature>
<dbReference type="GO" id="GO:0015631">
    <property type="term" value="F:tubulin binding"/>
    <property type="evidence" value="ECO:0007669"/>
    <property type="project" value="TreeGrafter"/>
</dbReference>
<feature type="region of interest" description="Disordered" evidence="6">
    <location>
        <begin position="171"/>
        <end position="217"/>
    </location>
</feature>
<evidence type="ECO:0000256" key="4">
    <source>
        <dbReference type="ARBA" id="ARBA00022840"/>
    </source>
</evidence>
<evidence type="ECO:0000256" key="2">
    <source>
        <dbReference type="ARBA" id="ARBA00022598"/>
    </source>
</evidence>
<dbReference type="GO" id="GO:0005524">
    <property type="term" value="F:ATP binding"/>
    <property type="evidence" value="ECO:0007669"/>
    <property type="project" value="UniProtKB-KW"/>
</dbReference>
<proteinExistence type="inferred from homology"/>
<sequence length="217" mass="23861">MRPWLLEVNSNPALSKDCPVDGHVKRSLIQDLLHLLNLTHLSTISHDGLRLSNASSSMRQSADSLSSNKLRKTNKKRACGLTHASVFHTQFADTNSHCLQNNSGQLKRIPVDNNVSGTTDRSPLKLSTLESRKRIVHYEPVCRRSGLLCEVYAQQRLLTYQSSDTSSVSKSVAKMGDSDASQPLTLRGWGNQALDSSPKESNAGTTSTHLDNRPQNA</sequence>
<dbReference type="Pfam" id="PF03133">
    <property type="entry name" value="TTL"/>
    <property type="match status" value="1"/>
</dbReference>
<dbReference type="GO" id="GO:0000226">
    <property type="term" value="P:microtubule cytoskeleton organization"/>
    <property type="evidence" value="ECO:0007669"/>
    <property type="project" value="TreeGrafter"/>
</dbReference>
<protein>
    <recommendedName>
        <fullName evidence="5">Tubulin--tyrosine ligase-like protein 9</fullName>
    </recommendedName>
</protein>
<evidence type="ECO:0000313" key="8">
    <source>
        <dbReference type="Proteomes" id="UP000784294"/>
    </source>
</evidence>
<dbReference type="PANTHER" id="PTHR12241">
    <property type="entry name" value="TUBULIN POLYGLUTAMYLASE"/>
    <property type="match status" value="1"/>
</dbReference>
<comment type="caution">
    <text evidence="7">The sequence shown here is derived from an EMBL/GenBank/DDBJ whole genome shotgun (WGS) entry which is preliminary data.</text>
</comment>
<evidence type="ECO:0000256" key="5">
    <source>
        <dbReference type="ARBA" id="ARBA00030445"/>
    </source>
</evidence>
<dbReference type="PANTHER" id="PTHR12241:SF39">
    <property type="entry name" value="TUBULIN POLYGLUTAMYLASE TTLL9-RELATED"/>
    <property type="match status" value="1"/>
</dbReference>
<dbReference type="Gene3D" id="3.30.470.20">
    <property type="entry name" value="ATP-grasp fold, B domain"/>
    <property type="match status" value="1"/>
</dbReference>
<name>A0A448WC06_9PLAT</name>
<dbReference type="GO" id="GO:0070740">
    <property type="term" value="F:tubulin-glutamic acid ligase activity"/>
    <property type="evidence" value="ECO:0007669"/>
    <property type="project" value="TreeGrafter"/>
</dbReference>
<dbReference type="PROSITE" id="PS51221">
    <property type="entry name" value="TTL"/>
    <property type="match status" value="1"/>
</dbReference>
<reference evidence="7" key="1">
    <citation type="submission" date="2018-11" db="EMBL/GenBank/DDBJ databases">
        <authorList>
            <consortium name="Pathogen Informatics"/>
        </authorList>
    </citation>
    <scope>NUCLEOTIDE SEQUENCE</scope>
</reference>
<dbReference type="InterPro" id="IPR004344">
    <property type="entry name" value="TTL/TTLL_fam"/>
</dbReference>
<accession>A0A448WC06</accession>
<gene>
    <name evidence="7" type="ORF">PXEA_LOCUS1502</name>
</gene>
<keyword evidence="4" id="KW-0067">ATP-binding</keyword>
<dbReference type="EMBL" id="CAAALY010003047">
    <property type="protein sequence ID" value="VEL08062.1"/>
    <property type="molecule type" value="Genomic_DNA"/>
</dbReference>
<dbReference type="GO" id="GO:0036064">
    <property type="term" value="C:ciliary basal body"/>
    <property type="evidence" value="ECO:0007669"/>
    <property type="project" value="TreeGrafter"/>
</dbReference>
<evidence type="ECO:0000256" key="6">
    <source>
        <dbReference type="SAM" id="MobiDB-lite"/>
    </source>
</evidence>
<comment type="similarity">
    <text evidence="1">Belongs to the tubulin--tyrosine ligase family.</text>
</comment>
<keyword evidence="8" id="KW-1185">Reference proteome</keyword>
<organism evidence="7 8">
    <name type="scientific">Protopolystoma xenopodis</name>
    <dbReference type="NCBI Taxonomy" id="117903"/>
    <lineage>
        <taxon>Eukaryota</taxon>
        <taxon>Metazoa</taxon>
        <taxon>Spiralia</taxon>
        <taxon>Lophotrochozoa</taxon>
        <taxon>Platyhelminthes</taxon>
        <taxon>Monogenea</taxon>
        <taxon>Polyopisthocotylea</taxon>
        <taxon>Polystomatidea</taxon>
        <taxon>Polystomatidae</taxon>
        <taxon>Protopolystoma</taxon>
    </lineage>
</organism>
<keyword evidence="2" id="KW-0436">Ligase</keyword>